<dbReference type="EMBL" id="HBIM01002927">
    <property type="protein sequence ID" value="CAE0404427.1"/>
    <property type="molecule type" value="Transcribed_RNA"/>
</dbReference>
<proteinExistence type="predicted"/>
<feature type="compositionally biased region" description="Low complexity" evidence="1">
    <location>
        <begin position="74"/>
        <end position="99"/>
    </location>
</feature>
<name>A0A7S3KXV1_9STRA</name>
<feature type="region of interest" description="Disordered" evidence="1">
    <location>
        <begin position="1"/>
        <end position="40"/>
    </location>
</feature>
<accession>A0A7S3KXV1</accession>
<evidence type="ECO:0000256" key="1">
    <source>
        <dbReference type="SAM" id="MobiDB-lite"/>
    </source>
</evidence>
<organism evidence="2">
    <name type="scientific">Amphora coffeiformis</name>
    <dbReference type="NCBI Taxonomy" id="265554"/>
    <lineage>
        <taxon>Eukaryota</taxon>
        <taxon>Sar</taxon>
        <taxon>Stramenopiles</taxon>
        <taxon>Ochrophyta</taxon>
        <taxon>Bacillariophyta</taxon>
        <taxon>Bacillariophyceae</taxon>
        <taxon>Bacillariophycidae</taxon>
        <taxon>Thalassiophysales</taxon>
        <taxon>Catenulaceae</taxon>
        <taxon>Amphora</taxon>
    </lineage>
</organism>
<protein>
    <submittedName>
        <fullName evidence="2">Uncharacterized protein</fullName>
    </submittedName>
</protein>
<gene>
    <name evidence="2" type="ORF">ACOF00016_LOCUS2555</name>
</gene>
<feature type="compositionally biased region" description="Low complexity" evidence="1">
    <location>
        <begin position="126"/>
        <end position="156"/>
    </location>
</feature>
<feature type="compositionally biased region" description="Low complexity" evidence="1">
    <location>
        <begin position="8"/>
        <end position="25"/>
    </location>
</feature>
<dbReference type="AlphaFoldDB" id="A0A7S3KXV1"/>
<reference evidence="2" key="1">
    <citation type="submission" date="2021-01" db="EMBL/GenBank/DDBJ databases">
        <authorList>
            <person name="Corre E."/>
            <person name="Pelletier E."/>
            <person name="Niang G."/>
            <person name="Scheremetjew M."/>
            <person name="Finn R."/>
            <person name="Kale V."/>
            <person name="Holt S."/>
            <person name="Cochrane G."/>
            <person name="Meng A."/>
            <person name="Brown T."/>
            <person name="Cohen L."/>
        </authorList>
    </citation>
    <scope>NUCLEOTIDE SEQUENCE</scope>
    <source>
        <strain evidence="2">CCMP127</strain>
    </source>
</reference>
<feature type="region of interest" description="Disordered" evidence="1">
    <location>
        <begin position="66"/>
        <end position="260"/>
    </location>
</feature>
<evidence type="ECO:0000313" key="2">
    <source>
        <dbReference type="EMBL" id="CAE0404427.1"/>
    </source>
</evidence>
<sequence length="260" mass="28198">MPSFPSFANNNAANKQQQQQHQQQHTPVEADSDSITTEQSAIANLEERLREEIRLMMESTNKRLQALEMRVENLETSTESTSSAASSVPSNNSSTTTTKSLEERVATLEGILKKAEEAGKRRMRRSGSSDGTPTPTSPVQGTLSRSRSRSKMTSTSDNADAPCTSSVGSPCRSFSRSRLSRSDSGKMPSMRKINPDHTNDDDDEGEGDDKPPLPGLSRTLSARGLRRSDSGKLPADMRVTLNSKHDGRSDNVDAAGNSVN</sequence>
<feature type="compositionally biased region" description="Basic and acidic residues" evidence="1">
    <location>
        <begin position="100"/>
        <end position="120"/>
    </location>
</feature>